<dbReference type="SUPFAM" id="SSF46785">
    <property type="entry name" value="Winged helix' DNA-binding domain"/>
    <property type="match status" value="1"/>
</dbReference>
<dbReference type="InterPro" id="IPR023054">
    <property type="entry name" value="Sporulation_regulator_WhiA_C"/>
</dbReference>
<dbReference type="GO" id="GO:0051301">
    <property type="term" value="P:cell division"/>
    <property type="evidence" value="ECO:0007669"/>
    <property type="project" value="UniProtKB-UniRule"/>
</dbReference>
<dbReference type="PANTHER" id="PTHR37307:SF1">
    <property type="entry name" value="CELL DIVISION PROTEIN WHIA-RELATED"/>
    <property type="match status" value="1"/>
</dbReference>
<dbReference type="Gene3D" id="3.10.28.10">
    <property type="entry name" value="Homing endonucleases"/>
    <property type="match status" value="1"/>
</dbReference>
<dbReference type="Proteomes" id="UP000823990">
    <property type="component" value="Unassembled WGS sequence"/>
</dbReference>
<dbReference type="EMBL" id="DXHS01000097">
    <property type="protein sequence ID" value="HIW02882.1"/>
    <property type="molecule type" value="Genomic_DNA"/>
</dbReference>
<comment type="caution">
    <text evidence="7">The sequence shown here is derived from an EMBL/GenBank/DDBJ whole genome shotgun (WGS) entry which is preliminary data.</text>
</comment>
<accession>A0A9D1Q259</accession>
<evidence type="ECO:0000256" key="1">
    <source>
        <dbReference type="ARBA" id="ARBA00022618"/>
    </source>
</evidence>
<dbReference type="GO" id="GO:0003677">
    <property type="term" value="F:DNA binding"/>
    <property type="evidence" value="ECO:0007669"/>
    <property type="project" value="UniProtKB-UniRule"/>
</dbReference>
<name>A0A9D1Q259_9FIRM</name>
<protein>
    <recommendedName>
        <fullName evidence="4">Probable cell division protein WhiA</fullName>
    </recommendedName>
</protein>
<dbReference type="HAMAP" id="MF_01420">
    <property type="entry name" value="HTH_type_WhiA"/>
    <property type="match status" value="1"/>
</dbReference>
<dbReference type="NCBIfam" id="TIGR00647">
    <property type="entry name" value="DNA_bind_WhiA"/>
    <property type="match status" value="1"/>
</dbReference>
<comment type="similarity">
    <text evidence="4">Belongs to the WhiA family.</text>
</comment>
<evidence type="ECO:0000259" key="5">
    <source>
        <dbReference type="Pfam" id="PF02650"/>
    </source>
</evidence>
<sequence length="311" mass="32721">MNATISKQAKSELASVIPNSRGDALAELSAIVHTAGTLRLKRGGVEAFLYTDNPDMPSLVGALALTLMLPPPRISRGKHTEIAFPDGADFLSALGIMDAGGGALAIVPGIAPELVRRDSAKKCYTRGAFLGGGYISLGRNNHMEIAFGGAELRDGVAELLDGAVGGIGRGTRGEKHTLYLKSKEKISDALVYMGAPKAALAVQEEMVNSYMGRLAAAAQNCDVANIDRAVEAAVRQIEDIEYIDRRVGLESLDEKLATTAHLRASAPEMSMGELAEVLGVSKSCVSHRLARLTALAASLKKTDIGKTDGEH</sequence>
<keyword evidence="1 4" id="KW-0132">Cell division</keyword>
<proteinExistence type="inferred from homology"/>
<dbReference type="GO" id="GO:0043937">
    <property type="term" value="P:regulation of sporulation"/>
    <property type="evidence" value="ECO:0007669"/>
    <property type="project" value="InterPro"/>
</dbReference>
<dbReference type="InterPro" id="IPR027434">
    <property type="entry name" value="Homing_endonucl"/>
</dbReference>
<dbReference type="PANTHER" id="PTHR37307">
    <property type="entry name" value="CELL DIVISION PROTEIN WHIA-RELATED"/>
    <property type="match status" value="1"/>
</dbReference>
<evidence type="ECO:0000259" key="6">
    <source>
        <dbReference type="Pfam" id="PF14527"/>
    </source>
</evidence>
<comment type="function">
    <text evidence="4">Involved in cell division and chromosome segregation.</text>
</comment>
<evidence type="ECO:0000256" key="3">
    <source>
        <dbReference type="ARBA" id="ARBA00023306"/>
    </source>
</evidence>
<evidence type="ECO:0000313" key="7">
    <source>
        <dbReference type="EMBL" id="HIW02882.1"/>
    </source>
</evidence>
<gene>
    <name evidence="4 7" type="primary">whiA</name>
    <name evidence="7" type="ORF">H9892_06040</name>
</gene>
<dbReference type="InterPro" id="IPR003802">
    <property type="entry name" value="Sporulation_regulator_WhiA"/>
</dbReference>
<evidence type="ECO:0000256" key="4">
    <source>
        <dbReference type="HAMAP-Rule" id="MF_01420"/>
    </source>
</evidence>
<keyword evidence="3 4" id="KW-0131">Cell cycle</keyword>
<dbReference type="Pfam" id="PF02650">
    <property type="entry name" value="HTH_WhiA"/>
    <property type="match status" value="1"/>
</dbReference>
<reference evidence="7" key="1">
    <citation type="journal article" date="2021" name="PeerJ">
        <title>Extensive microbial diversity within the chicken gut microbiome revealed by metagenomics and culture.</title>
        <authorList>
            <person name="Gilroy R."/>
            <person name="Ravi A."/>
            <person name="Getino M."/>
            <person name="Pursley I."/>
            <person name="Horton D.L."/>
            <person name="Alikhan N.F."/>
            <person name="Baker D."/>
            <person name="Gharbi K."/>
            <person name="Hall N."/>
            <person name="Watson M."/>
            <person name="Adriaenssens E.M."/>
            <person name="Foster-Nyarko E."/>
            <person name="Jarju S."/>
            <person name="Secka A."/>
            <person name="Antonio M."/>
            <person name="Oren A."/>
            <person name="Chaudhuri R.R."/>
            <person name="La Ragione R."/>
            <person name="Hildebrand F."/>
            <person name="Pallen M.J."/>
        </authorList>
    </citation>
    <scope>NUCLEOTIDE SEQUENCE</scope>
    <source>
        <strain evidence="7">12435</strain>
    </source>
</reference>
<dbReference type="AlphaFoldDB" id="A0A9D1Q259"/>
<dbReference type="Pfam" id="PF14527">
    <property type="entry name" value="LAGLIDADG_WhiA"/>
    <property type="match status" value="1"/>
</dbReference>
<keyword evidence="2 4" id="KW-0238">DNA-binding</keyword>
<dbReference type="InterPro" id="IPR039518">
    <property type="entry name" value="WhiA_LAGLIDADG_dom"/>
</dbReference>
<evidence type="ECO:0000313" key="8">
    <source>
        <dbReference type="Proteomes" id="UP000823990"/>
    </source>
</evidence>
<reference evidence="7" key="2">
    <citation type="submission" date="2021-04" db="EMBL/GenBank/DDBJ databases">
        <authorList>
            <person name="Gilroy R."/>
        </authorList>
    </citation>
    <scope>NUCLEOTIDE SEQUENCE</scope>
    <source>
        <strain evidence="7">12435</strain>
    </source>
</reference>
<dbReference type="InterPro" id="IPR036390">
    <property type="entry name" value="WH_DNA-bd_sf"/>
</dbReference>
<feature type="domain" description="Sporulation regulator WhiA C-terminal" evidence="5">
    <location>
        <begin position="219"/>
        <end position="296"/>
    </location>
</feature>
<evidence type="ECO:0000256" key="2">
    <source>
        <dbReference type="ARBA" id="ARBA00023125"/>
    </source>
</evidence>
<organism evidence="7 8">
    <name type="scientific">Candidatus Protoclostridium stercorigallinarum</name>
    <dbReference type="NCBI Taxonomy" id="2838741"/>
    <lineage>
        <taxon>Bacteria</taxon>
        <taxon>Bacillati</taxon>
        <taxon>Bacillota</taxon>
        <taxon>Clostridia</taxon>
        <taxon>Candidatus Protoclostridium</taxon>
    </lineage>
</organism>
<feature type="domain" description="WhiA LAGLIDADG-like" evidence="6">
    <location>
        <begin position="122"/>
        <end position="208"/>
    </location>
</feature>